<keyword evidence="5 8" id="KW-0812">Transmembrane</keyword>
<feature type="transmembrane region" description="Helical" evidence="8">
    <location>
        <begin position="128"/>
        <end position="145"/>
    </location>
</feature>
<name>A0A1A8XCY8_9PROT</name>
<feature type="transmembrane region" description="Helical" evidence="8">
    <location>
        <begin position="101"/>
        <end position="121"/>
    </location>
</feature>
<gene>
    <name evidence="10" type="ORF">ACCAA_10028</name>
</gene>
<feature type="transmembrane region" description="Helical" evidence="8">
    <location>
        <begin position="210"/>
        <end position="232"/>
    </location>
</feature>
<dbReference type="Pfam" id="PF00892">
    <property type="entry name" value="EamA"/>
    <property type="match status" value="1"/>
</dbReference>
<feature type="transmembrane region" description="Helical" evidence="8">
    <location>
        <begin position="7"/>
        <end position="27"/>
    </location>
</feature>
<dbReference type="SUPFAM" id="SSF103481">
    <property type="entry name" value="Multidrug resistance efflux transporter EmrE"/>
    <property type="match status" value="2"/>
</dbReference>
<evidence type="ECO:0000256" key="4">
    <source>
        <dbReference type="ARBA" id="ARBA00022475"/>
    </source>
</evidence>
<proteinExistence type="inferred from homology"/>
<keyword evidence="7 8" id="KW-0472">Membrane</keyword>
<dbReference type="NCBIfam" id="TIGR00688">
    <property type="entry name" value="rarD"/>
    <property type="match status" value="1"/>
</dbReference>
<dbReference type="EMBL" id="FLQX01000001">
    <property type="protein sequence ID" value="SBT03075.1"/>
    <property type="molecule type" value="Genomic_DNA"/>
</dbReference>
<keyword evidence="4" id="KW-1003">Cell membrane</keyword>
<feature type="transmembrane region" description="Helical" evidence="8">
    <location>
        <begin position="244"/>
        <end position="262"/>
    </location>
</feature>
<protein>
    <submittedName>
        <fullName evidence="10">Uncharacterized transporter VC_0195</fullName>
    </submittedName>
</protein>
<dbReference type="InterPro" id="IPR004626">
    <property type="entry name" value="RarD"/>
</dbReference>
<reference evidence="10 11" key="1">
    <citation type="submission" date="2016-06" db="EMBL/GenBank/DDBJ databases">
        <authorList>
            <person name="Kjaerup R.B."/>
            <person name="Dalgaard T.S."/>
            <person name="Juul-Madsen H.R."/>
        </authorList>
    </citation>
    <scope>NUCLEOTIDE SEQUENCE [LARGE SCALE GENOMIC DNA]</scope>
    <source>
        <strain evidence="10">3</strain>
    </source>
</reference>
<sequence length="310" mass="34067">MNANRQRAGVAFGLLAYGIWGFFPLYFRQLAQISPMDVLSNRAVWACVFVGLLLTLRRQWHNVAAVCRSWRQLLMLTIAALLIGSNWLVFLWAVANQQVVASSLGYFLTPLVNVLLGLLVLKEKLNRLEWLSVALALVAMANEIVAIGSLPWISLILAGTFGTYGLVRKQLPVDALSGLWLETVAMLPVCALYAWWQAANGHPVFTGRDLATTCLLIGAGALTALPLLAFAAAARRLDLATVGMLMYINPTLQFVTAIWLFGEPLRSAQLFSFGLIWLGLLVFSASAWSRYRRHPGRSTPEPAPVCSRPS</sequence>
<feature type="transmembrane region" description="Helical" evidence="8">
    <location>
        <begin position="76"/>
        <end position="95"/>
    </location>
</feature>
<feature type="transmembrane region" description="Helical" evidence="8">
    <location>
        <begin position="151"/>
        <end position="167"/>
    </location>
</feature>
<evidence type="ECO:0000256" key="2">
    <source>
        <dbReference type="ARBA" id="ARBA00007362"/>
    </source>
</evidence>
<evidence type="ECO:0000313" key="11">
    <source>
        <dbReference type="Proteomes" id="UP000199169"/>
    </source>
</evidence>
<feature type="transmembrane region" description="Helical" evidence="8">
    <location>
        <begin position="39"/>
        <end position="56"/>
    </location>
</feature>
<evidence type="ECO:0000256" key="3">
    <source>
        <dbReference type="ARBA" id="ARBA00022448"/>
    </source>
</evidence>
<dbReference type="InterPro" id="IPR037185">
    <property type="entry name" value="EmrE-like"/>
</dbReference>
<dbReference type="PANTHER" id="PTHR22911:SF137">
    <property type="entry name" value="SOLUTE CARRIER FAMILY 35 MEMBER G2-RELATED"/>
    <property type="match status" value="1"/>
</dbReference>
<evidence type="ECO:0000313" key="10">
    <source>
        <dbReference type="EMBL" id="SBT03075.1"/>
    </source>
</evidence>
<keyword evidence="3" id="KW-0813">Transport</keyword>
<dbReference type="AlphaFoldDB" id="A0A1A8XCY8"/>
<accession>A0A1A8XCY8</accession>
<dbReference type="InterPro" id="IPR000620">
    <property type="entry name" value="EamA_dom"/>
</dbReference>
<comment type="subcellular location">
    <subcellularLocation>
        <location evidence="1">Cell membrane</location>
        <topology evidence="1">Multi-pass membrane protein</topology>
    </subcellularLocation>
</comment>
<keyword evidence="11" id="KW-1185">Reference proteome</keyword>
<evidence type="ECO:0000256" key="8">
    <source>
        <dbReference type="SAM" id="Phobius"/>
    </source>
</evidence>
<evidence type="ECO:0000256" key="6">
    <source>
        <dbReference type="ARBA" id="ARBA00022989"/>
    </source>
</evidence>
<feature type="domain" description="EamA" evidence="9">
    <location>
        <begin position="8"/>
        <end position="140"/>
    </location>
</feature>
<dbReference type="RefSeq" id="WP_186405223.1">
    <property type="nucleotide sequence ID" value="NZ_FLQX01000001.1"/>
</dbReference>
<dbReference type="Proteomes" id="UP000199169">
    <property type="component" value="Unassembled WGS sequence"/>
</dbReference>
<evidence type="ECO:0000259" key="9">
    <source>
        <dbReference type="Pfam" id="PF00892"/>
    </source>
</evidence>
<feature type="transmembrane region" description="Helical" evidence="8">
    <location>
        <begin position="268"/>
        <end position="288"/>
    </location>
</feature>
<comment type="similarity">
    <text evidence="2">Belongs to the EamA transporter family.</text>
</comment>
<evidence type="ECO:0000256" key="1">
    <source>
        <dbReference type="ARBA" id="ARBA00004651"/>
    </source>
</evidence>
<dbReference type="GO" id="GO:0005886">
    <property type="term" value="C:plasma membrane"/>
    <property type="evidence" value="ECO:0007669"/>
    <property type="project" value="UniProtKB-SubCell"/>
</dbReference>
<evidence type="ECO:0000256" key="7">
    <source>
        <dbReference type="ARBA" id="ARBA00023136"/>
    </source>
</evidence>
<organism evidence="10 11">
    <name type="scientific">Candidatus Accumulibacter aalborgensis</name>
    <dbReference type="NCBI Taxonomy" id="1860102"/>
    <lineage>
        <taxon>Bacteria</taxon>
        <taxon>Pseudomonadati</taxon>
        <taxon>Pseudomonadota</taxon>
        <taxon>Betaproteobacteria</taxon>
        <taxon>Candidatus Accumulibacter</taxon>
    </lineage>
</organism>
<keyword evidence="6 8" id="KW-1133">Transmembrane helix</keyword>
<feature type="transmembrane region" description="Helical" evidence="8">
    <location>
        <begin position="179"/>
        <end position="198"/>
    </location>
</feature>
<dbReference type="PANTHER" id="PTHR22911">
    <property type="entry name" value="ACYL-MALONYL CONDENSING ENZYME-RELATED"/>
    <property type="match status" value="1"/>
</dbReference>
<evidence type="ECO:0000256" key="5">
    <source>
        <dbReference type="ARBA" id="ARBA00022692"/>
    </source>
</evidence>